<dbReference type="EMBL" id="PPED02000009">
    <property type="protein sequence ID" value="PWN62430.1"/>
    <property type="molecule type" value="Genomic_DNA"/>
</dbReference>
<reference evidence="2 3" key="1">
    <citation type="submission" date="2018-04" db="EMBL/GenBank/DDBJ databases">
        <title>Draft Genome Sequence of Phosphate-Solubilizing Chryseobacterium sp. ISE14 that is a Biocontrol and Plant Growth-Promoting Rhizobacterium Isolated from Cucumber.</title>
        <authorList>
            <person name="Jeong J.-J."/>
            <person name="Sang M.K."/>
            <person name="Choi I.-G."/>
            <person name="Kim K.D."/>
        </authorList>
    </citation>
    <scope>NUCLEOTIDE SEQUENCE [LARGE SCALE GENOMIC DNA]</scope>
    <source>
        <strain evidence="2 3">ISE14</strain>
    </source>
</reference>
<name>A0A316WV14_9FLAO</name>
<dbReference type="AlphaFoldDB" id="A0A316WV14"/>
<dbReference type="Proteomes" id="UP000236594">
    <property type="component" value="Unassembled WGS sequence"/>
</dbReference>
<gene>
    <name evidence="2" type="ORF">C1631_022970</name>
</gene>
<comment type="caution">
    <text evidence="2">The sequence shown here is derived from an EMBL/GenBank/DDBJ whole genome shotgun (WGS) entry which is preliminary data.</text>
</comment>
<evidence type="ECO:0000256" key="1">
    <source>
        <dbReference type="SAM" id="MobiDB-lite"/>
    </source>
</evidence>
<accession>A0A316WV14</accession>
<dbReference type="RefSeq" id="WP_109714437.1">
    <property type="nucleotide sequence ID" value="NZ_PPED02000009.1"/>
</dbReference>
<organism evidence="2 3">
    <name type="scientific">Chryseobacterium phosphatilyticum</name>
    <dbReference type="NCBI Taxonomy" id="475075"/>
    <lineage>
        <taxon>Bacteria</taxon>
        <taxon>Pseudomonadati</taxon>
        <taxon>Bacteroidota</taxon>
        <taxon>Flavobacteriia</taxon>
        <taxon>Flavobacteriales</taxon>
        <taxon>Weeksellaceae</taxon>
        <taxon>Chryseobacterium group</taxon>
        <taxon>Chryseobacterium</taxon>
    </lineage>
</organism>
<keyword evidence="3" id="KW-1185">Reference proteome</keyword>
<dbReference type="OrthoDB" id="758404at2"/>
<evidence type="ECO:0000313" key="3">
    <source>
        <dbReference type="Proteomes" id="UP000236594"/>
    </source>
</evidence>
<proteinExistence type="predicted"/>
<sequence length="188" mass="21869">MGKRPRIPKSVKAPEPIAPSEGTEDFKKNIASENAKLIYKYSDFEIEIWIDKHYEIRATEGDANGIREGIEQKKVLELIIESVKYIFHFYISNRITAFINFPDRKKPRSKTNYRIVLKDFRNSETPLNLVIEIHLIGYGKYEITTITAMKTNDFYMTDGQYCISFTDSSINLNRLILKNLSAIDKLTY</sequence>
<evidence type="ECO:0000313" key="2">
    <source>
        <dbReference type="EMBL" id="PWN62430.1"/>
    </source>
</evidence>
<feature type="region of interest" description="Disordered" evidence="1">
    <location>
        <begin position="1"/>
        <end position="23"/>
    </location>
</feature>
<protein>
    <submittedName>
        <fullName evidence="2">Uncharacterized protein</fullName>
    </submittedName>
</protein>